<gene>
    <name evidence="2" type="ORF">C8D88_11198</name>
</gene>
<evidence type="ECO:0000313" key="2">
    <source>
        <dbReference type="EMBL" id="PWK83213.1"/>
    </source>
</evidence>
<feature type="region of interest" description="Disordered" evidence="1">
    <location>
        <begin position="422"/>
        <end position="443"/>
    </location>
</feature>
<dbReference type="EMBL" id="QGHB01000011">
    <property type="protein sequence ID" value="PWK83213.1"/>
    <property type="molecule type" value="Genomic_DNA"/>
</dbReference>
<dbReference type="AlphaFoldDB" id="A0A316HPN7"/>
<organism evidence="2 3">
    <name type="scientific">Lentzea atacamensis</name>
    <dbReference type="NCBI Taxonomy" id="531938"/>
    <lineage>
        <taxon>Bacteria</taxon>
        <taxon>Bacillati</taxon>
        <taxon>Actinomycetota</taxon>
        <taxon>Actinomycetes</taxon>
        <taxon>Pseudonocardiales</taxon>
        <taxon>Pseudonocardiaceae</taxon>
        <taxon>Lentzea</taxon>
    </lineage>
</organism>
<evidence type="ECO:0000313" key="3">
    <source>
        <dbReference type="Proteomes" id="UP000246005"/>
    </source>
</evidence>
<proteinExistence type="predicted"/>
<feature type="region of interest" description="Disordered" evidence="1">
    <location>
        <begin position="161"/>
        <end position="285"/>
    </location>
</feature>
<sequence length="443" mass="47132">MARDHARFYLSMWDDPDFIALSALAKIVYVQLCMQRKLAYSGELTVSVKRWSKAHPDQDTDSIRAALSELDAARFTVTDHDTDELLIRSFIRSDKLFKQPNVLRAALRSAFEIESPLLRRALASELRRLPVEITGPSPAVAADELEAGARELPGSVMAAMAERGSARTTPATTPAGTGVTGSTPVLDTAPPTVAAPSANPPANPSGNPSPNPSADPSPRGRGEGSTEMETGELLLSLDKTQVGVPARMPASTDAPTRTREAAPIAGDSADAPALAGTDRELEAPSARQLRRQEAERLVTLHSPRQPRRVLDKLRGEVIGLLRDEVEPAAIAEGLRLWAGKCLSTAMLPELVGEVMRARTVNASPQVRQRERMMAATWEAIRSDAIAEDDRSPIGLAVRAELPAHADAATLDAILERALNETTGLGAPPLDPAPVDPAGLGAAA</sequence>
<name>A0A316HPN7_9PSEU</name>
<accession>A0A316HPN7</accession>
<evidence type="ECO:0000256" key="1">
    <source>
        <dbReference type="SAM" id="MobiDB-lite"/>
    </source>
</evidence>
<reference evidence="2 3" key="1">
    <citation type="submission" date="2018-05" db="EMBL/GenBank/DDBJ databases">
        <title>Genomic Encyclopedia of Type Strains, Phase IV (KMG-IV): sequencing the most valuable type-strain genomes for metagenomic binning, comparative biology and taxonomic classification.</title>
        <authorList>
            <person name="Goeker M."/>
        </authorList>
    </citation>
    <scope>NUCLEOTIDE SEQUENCE [LARGE SCALE GENOMIC DNA]</scope>
    <source>
        <strain evidence="2 3">DSM 45480</strain>
    </source>
</reference>
<comment type="caution">
    <text evidence="2">The sequence shown here is derived from an EMBL/GenBank/DDBJ whole genome shotgun (WGS) entry which is preliminary data.</text>
</comment>
<dbReference type="Proteomes" id="UP000246005">
    <property type="component" value="Unassembled WGS sequence"/>
</dbReference>
<feature type="compositionally biased region" description="Pro residues" evidence="1">
    <location>
        <begin position="198"/>
        <end position="215"/>
    </location>
</feature>
<protein>
    <submittedName>
        <fullName evidence="2">Uncharacterized protein</fullName>
    </submittedName>
</protein>
<feature type="compositionally biased region" description="Low complexity" evidence="1">
    <location>
        <begin position="166"/>
        <end position="197"/>
    </location>
</feature>
<dbReference type="RefSeq" id="WP_109639859.1">
    <property type="nucleotide sequence ID" value="NZ_QGHB01000011.1"/>
</dbReference>